<dbReference type="OrthoDB" id="9762085at2"/>
<dbReference type="Gene3D" id="3.30.830.10">
    <property type="entry name" value="Metalloenzyme, LuxS/M16 peptidase-like"/>
    <property type="match status" value="2"/>
</dbReference>
<dbReference type="InterPro" id="IPR007863">
    <property type="entry name" value="Peptidase_M16_C"/>
</dbReference>
<reference evidence="2 3" key="1">
    <citation type="journal article" date="2015" name="Genome Announc.">
        <title>Expanding the biotechnology potential of lactobacilli through comparative genomics of 213 strains and associated genera.</title>
        <authorList>
            <person name="Sun Z."/>
            <person name="Harris H.M."/>
            <person name="McCann A."/>
            <person name="Guo C."/>
            <person name="Argimon S."/>
            <person name="Zhang W."/>
            <person name="Yang X."/>
            <person name="Jeffery I.B."/>
            <person name="Cooney J.C."/>
            <person name="Kagawa T.F."/>
            <person name="Liu W."/>
            <person name="Song Y."/>
            <person name="Salvetti E."/>
            <person name="Wrobel A."/>
            <person name="Rasinkangas P."/>
            <person name="Parkhill J."/>
            <person name="Rea M.C."/>
            <person name="O'Sullivan O."/>
            <person name="Ritari J."/>
            <person name="Douillard F.P."/>
            <person name="Paul Ross R."/>
            <person name="Yang R."/>
            <person name="Briner A.E."/>
            <person name="Felis G.E."/>
            <person name="de Vos W.M."/>
            <person name="Barrangou R."/>
            <person name="Klaenhammer T.R."/>
            <person name="Caufield P.W."/>
            <person name="Cui Y."/>
            <person name="Zhang H."/>
            <person name="O'Toole P.W."/>
        </authorList>
    </citation>
    <scope>NUCLEOTIDE SEQUENCE [LARGE SCALE GENOMIC DNA]</scope>
    <source>
        <strain evidence="2 3">DSM 18630</strain>
    </source>
</reference>
<dbReference type="Pfam" id="PF05193">
    <property type="entry name" value="Peptidase_M16_C"/>
    <property type="match status" value="1"/>
</dbReference>
<protein>
    <submittedName>
        <fullName evidence="2">Peptidase</fullName>
    </submittedName>
</protein>
<evidence type="ECO:0000313" key="2">
    <source>
        <dbReference type="EMBL" id="KRM06501.1"/>
    </source>
</evidence>
<organism evidence="2 3">
    <name type="scientific">Liquorilactobacillus ghanensis DSM 18630</name>
    <dbReference type="NCBI Taxonomy" id="1423750"/>
    <lineage>
        <taxon>Bacteria</taxon>
        <taxon>Bacillati</taxon>
        <taxon>Bacillota</taxon>
        <taxon>Bacilli</taxon>
        <taxon>Lactobacillales</taxon>
        <taxon>Lactobacillaceae</taxon>
        <taxon>Liquorilactobacillus</taxon>
    </lineage>
</organism>
<keyword evidence="3" id="KW-1185">Reference proteome</keyword>
<dbReference type="Proteomes" id="UP000051451">
    <property type="component" value="Unassembled WGS sequence"/>
</dbReference>
<dbReference type="InterPro" id="IPR011249">
    <property type="entry name" value="Metalloenz_LuxS/M16"/>
</dbReference>
<gene>
    <name evidence="2" type="ORF">FC89_GL000647</name>
</gene>
<sequence length="418" mass="46763">MRLKLKSGIYLTVVPVKQFKTVRVAVNLIAPLTPGVQAKRLLLANLLENCTAEFPNQAAIARQLAKLYGAGFGVTVNRRGNSHSLSFILNCLNDEVGNTSLLEDGMDFLKQVIFHPLTDENGFEANNFLRERRNLKQAVISAADNKQLTTYLALQKAYFTDLVQQEPSFGTLEQLENLNAANLFQYYQTCLAQDQVEIIVLGDVTQGQAEQLAEKLDFKPRAKQDFGLFYQQTWQPKLRQNSFKQTVSQSKFDLAFSLPIYYDQAEFAAALVFDAIFGGLPLSRLFVNVREKRGLAYYASSSFDSFRGILAVQTGIDAANKERAQEVICQQLRELQQGRISQVELADAKKMLLNDYQSQLDSQSSQLRRTLLTNLTGSDLTGRKWEQALDKVGTEQVAAVAQQAKLQASSYLQGMDGK</sequence>
<feature type="domain" description="Peptidase M16 C-terminal" evidence="1">
    <location>
        <begin position="177"/>
        <end position="352"/>
    </location>
</feature>
<dbReference type="PANTHER" id="PTHR11851">
    <property type="entry name" value="METALLOPROTEASE"/>
    <property type="match status" value="1"/>
</dbReference>
<dbReference type="PANTHER" id="PTHR11851:SF186">
    <property type="entry name" value="INACTIVE METALLOPROTEASE YMFF-RELATED"/>
    <property type="match status" value="1"/>
</dbReference>
<dbReference type="EMBL" id="AZGB01000015">
    <property type="protein sequence ID" value="KRM06501.1"/>
    <property type="molecule type" value="Genomic_DNA"/>
</dbReference>
<dbReference type="AlphaFoldDB" id="A0A0R1VMC2"/>
<dbReference type="STRING" id="1423750.FC89_GL000647"/>
<accession>A0A0R1VMC2</accession>
<dbReference type="InterPro" id="IPR050361">
    <property type="entry name" value="MPP/UQCRC_Complex"/>
</dbReference>
<dbReference type="PATRIC" id="fig|1423750.3.peg.668"/>
<dbReference type="GO" id="GO:0046872">
    <property type="term" value="F:metal ion binding"/>
    <property type="evidence" value="ECO:0007669"/>
    <property type="project" value="InterPro"/>
</dbReference>
<comment type="caution">
    <text evidence="2">The sequence shown here is derived from an EMBL/GenBank/DDBJ whole genome shotgun (WGS) entry which is preliminary data.</text>
</comment>
<dbReference type="RefSeq" id="WP_057871414.1">
    <property type="nucleotide sequence ID" value="NZ_AZGB01000015.1"/>
</dbReference>
<name>A0A0R1VMC2_9LACO</name>
<dbReference type="NCBIfam" id="NF047422">
    <property type="entry name" value="YfmF_fam"/>
    <property type="match status" value="1"/>
</dbReference>
<proteinExistence type="predicted"/>
<dbReference type="SUPFAM" id="SSF63411">
    <property type="entry name" value="LuxS/MPP-like metallohydrolase"/>
    <property type="match status" value="2"/>
</dbReference>
<dbReference type="GeneID" id="98318683"/>
<evidence type="ECO:0000259" key="1">
    <source>
        <dbReference type="Pfam" id="PF05193"/>
    </source>
</evidence>
<evidence type="ECO:0000313" key="3">
    <source>
        <dbReference type="Proteomes" id="UP000051451"/>
    </source>
</evidence>